<evidence type="ECO:0000256" key="4">
    <source>
        <dbReference type="ARBA" id="ARBA00022691"/>
    </source>
</evidence>
<dbReference type="RefSeq" id="WP_068013980.1">
    <property type="nucleotide sequence ID" value="NZ_QQAZ01000007.1"/>
</dbReference>
<dbReference type="PRINTS" id="PR00105">
    <property type="entry name" value="C5METTRFRASE"/>
</dbReference>
<dbReference type="InterPro" id="IPR029063">
    <property type="entry name" value="SAM-dependent_MTases_sf"/>
</dbReference>
<dbReference type="GO" id="GO:0003677">
    <property type="term" value="F:DNA binding"/>
    <property type="evidence" value="ECO:0007669"/>
    <property type="project" value="TreeGrafter"/>
</dbReference>
<keyword evidence="4 6" id="KW-0949">S-adenosyl-L-methionine</keyword>
<dbReference type="PROSITE" id="PS51679">
    <property type="entry name" value="SAM_MT_C5"/>
    <property type="match status" value="1"/>
</dbReference>
<gene>
    <name evidence="7" type="ORF">DFR68_107294</name>
</gene>
<dbReference type="GO" id="GO:0009307">
    <property type="term" value="P:DNA restriction-modification system"/>
    <property type="evidence" value="ECO:0007669"/>
    <property type="project" value="UniProtKB-KW"/>
</dbReference>
<reference evidence="7 8" key="1">
    <citation type="submission" date="2018-07" db="EMBL/GenBank/DDBJ databases">
        <title>Genomic Encyclopedia of Type Strains, Phase IV (KMG-IV): sequencing the most valuable type-strain genomes for metagenomic binning, comparative biology and taxonomic classification.</title>
        <authorList>
            <person name="Goeker M."/>
        </authorList>
    </citation>
    <scope>NUCLEOTIDE SEQUENCE [LARGE SCALE GENOMIC DNA]</scope>
    <source>
        <strain evidence="7 8">DSM 44952</strain>
    </source>
</reference>
<dbReference type="Pfam" id="PF00145">
    <property type="entry name" value="DNA_methylase"/>
    <property type="match status" value="1"/>
</dbReference>
<dbReference type="Gene3D" id="3.90.120.10">
    <property type="entry name" value="DNA Methylase, subunit A, domain 2"/>
    <property type="match status" value="1"/>
</dbReference>
<dbReference type="OrthoDB" id="9813719at2"/>
<sequence length="341" mass="37398">MLIATSQLSESNLRGRQALSLVDVCAGGGGLALGLHTAGFQPVLLLDDLEVASNTLRINQPDWNVFHGNLLKFDPADHSYTYDASLLSAGLPRVKASATTARSRGSDVELELLKATVMLVHGIQPKCLLIENLADLVVKETYRSIRTFIEEELIHLGYRWKWFVLDAADFGVPQERKQGFLIAFKDNVIDQFQIPQPAPETERMTVGRALYESMASRGWQDAATWAAYADRVAPTLVGGSMDRGGADLGPSGTKRAWARMGVFGGSLADETPPEHFRWRPELGREGMVRLTVPQTAILQGFPKTWRFAGRKTIQYRQIGQATPPPVGKALGSAIRSALTNQ</sequence>
<evidence type="ECO:0000313" key="8">
    <source>
        <dbReference type="Proteomes" id="UP000255355"/>
    </source>
</evidence>
<keyword evidence="8" id="KW-1185">Reference proteome</keyword>
<comment type="caution">
    <text evidence="7">The sequence shown here is derived from an EMBL/GenBank/DDBJ whole genome shotgun (WGS) entry which is preliminary data.</text>
</comment>
<protein>
    <recommendedName>
        <fullName evidence="1">DNA (cytosine-5-)-methyltransferase</fullName>
        <ecNumber evidence="1">2.1.1.37</ecNumber>
    </recommendedName>
</protein>
<dbReference type="GO" id="GO:0044027">
    <property type="term" value="P:negative regulation of gene expression via chromosomal CpG island methylation"/>
    <property type="evidence" value="ECO:0007669"/>
    <property type="project" value="TreeGrafter"/>
</dbReference>
<dbReference type="InterPro" id="IPR001525">
    <property type="entry name" value="C5_MeTfrase"/>
</dbReference>
<dbReference type="PANTHER" id="PTHR10629">
    <property type="entry name" value="CYTOSINE-SPECIFIC METHYLTRANSFERASE"/>
    <property type="match status" value="1"/>
</dbReference>
<dbReference type="GO" id="GO:0003886">
    <property type="term" value="F:DNA (cytosine-5-)-methyltransferase activity"/>
    <property type="evidence" value="ECO:0007669"/>
    <property type="project" value="UniProtKB-EC"/>
</dbReference>
<organism evidence="7 8">
    <name type="scientific">Nocardia mexicana</name>
    <dbReference type="NCBI Taxonomy" id="279262"/>
    <lineage>
        <taxon>Bacteria</taxon>
        <taxon>Bacillati</taxon>
        <taxon>Actinomycetota</taxon>
        <taxon>Actinomycetes</taxon>
        <taxon>Mycobacteriales</taxon>
        <taxon>Nocardiaceae</taxon>
        <taxon>Nocardia</taxon>
    </lineage>
</organism>
<proteinExistence type="inferred from homology"/>
<dbReference type="SUPFAM" id="SSF53335">
    <property type="entry name" value="S-adenosyl-L-methionine-dependent methyltransferases"/>
    <property type="match status" value="1"/>
</dbReference>
<evidence type="ECO:0000256" key="2">
    <source>
        <dbReference type="ARBA" id="ARBA00022603"/>
    </source>
</evidence>
<evidence type="ECO:0000256" key="5">
    <source>
        <dbReference type="ARBA" id="ARBA00022747"/>
    </source>
</evidence>
<evidence type="ECO:0000256" key="6">
    <source>
        <dbReference type="PROSITE-ProRule" id="PRU01016"/>
    </source>
</evidence>
<keyword evidence="5" id="KW-0680">Restriction system</keyword>
<dbReference type="Proteomes" id="UP000255355">
    <property type="component" value="Unassembled WGS sequence"/>
</dbReference>
<dbReference type="Gene3D" id="3.40.50.150">
    <property type="entry name" value="Vaccinia Virus protein VP39"/>
    <property type="match status" value="1"/>
</dbReference>
<dbReference type="EMBL" id="QQAZ01000007">
    <property type="protein sequence ID" value="RDI49166.1"/>
    <property type="molecule type" value="Genomic_DNA"/>
</dbReference>
<dbReference type="EC" id="2.1.1.37" evidence="1"/>
<accession>A0A370H556</accession>
<evidence type="ECO:0000256" key="3">
    <source>
        <dbReference type="ARBA" id="ARBA00022679"/>
    </source>
</evidence>
<dbReference type="GO" id="GO:0032259">
    <property type="term" value="P:methylation"/>
    <property type="evidence" value="ECO:0007669"/>
    <property type="project" value="UniProtKB-KW"/>
</dbReference>
<keyword evidence="2 6" id="KW-0489">Methyltransferase</keyword>
<dbReference type="AlphaFoldDB" id="A0A370H556"/>
<evidence type="ECO:0000313" key="7">
    <source>
        <dbReference type="EMBL" id="RDI49166.1"/>
    </source>
</evidence>
<evidence type="ECO:0000256" key="1">
    <source>
        <dbReference type="ARBA" id="ARBA00011975"/>
    </source>
</evidence>
<name>A0A370H556_9NOCA</name>
<keyword evidence="3 6" id="KW-0808">Transferase</keyword>
<dbReference type="STRING" id="1210089.GCA_001613165_00784"/>
<dbReference type="InterPro" id="IPR050390">
    <property type="entry name" value="C5-Methyltransferase"/>
</dbReference>
<dbReference type="PANTHER" id="PTHR10629:SF52">
    <property type="entry name" value="DNA (CYTOSINE-5)-METHYLTRANSFERASE 1"/>
    <property type="match status" value="1"/>
</dbReference>
<comment type="similarity">
    <text evidence="6">Belongs to the class I-like SAM-binding methyltransferase superfamily. C5-methyltransferase family.</text>
</comment>
<comment type="caution">
    <text evidence="6">Lacks conserved residue(s) required for the propagation of feature annotation.</text>
</comment>